<dbReference type="InterPro" id="IPR029044">
    <property type="entry name" value="Nucleotide-diphossugar_trans"/>
</dbReference>
<dbReference type="SUPFAM" id="SSF53448">
    <property type="entry name" value="Nucleotide-diphospho-sugar transferases"/>
    <property type="match status" value="2"/>
</dbReference>
<dbReference type="RefSeq" id="WP_124344484.1">
    <property type="nucleotide sequence ID" value="NZ_BHYL01000384.1"/>
</dbReference>
<sequence>MTPFVALVLLPGTDDSGLLRTARSVAAAGDGPWTLVVPARVGSEHARGEVRHLLGRRHVQLADDGAPGDELGAAFDAVTSRYVGLLGGGDEVEAGVLRAVVDYLTERPEVDVLYTDEQWPAPGITGIATKPHWVPHYLEGWDYLGRLCVLRRSLVAEVGGLRTDAPRAVEWDVHLRVTERTDRVEHLPLIGVTRETGPARDAETAEHGRRAVAARYARLGVPATVEVTGPAGYVRAWRTLDDPPLVSIVVPTGGGRREVGGVPTLVVETCVRSLVERTTYDRWELVLVPSENTPPDVVELVRSIVGDRLVVAPVTGEFSFSHSVNEGVRVARGDLVLLLNDDTEVVEPRWLDRLVAVAADPTVGVVGAKLLYEDGTIQHVGIIHDDEWLPIHAHRLGADDDSHFGAKVVDVDYLAVTGACLLTPRGLYLELGGFSTELPMAFNDVDYCYKVVAAGYGVVCAPFATLFHYESTSRVADVRPFERRYLEERTTRLAQVDPHINHRSAR</sequence>
<proteinExistence type="predicted"/>
<evidence type="ECO:0000313" key="2">
    <source>
        <dbReference type="Proteomes" id="UP000288246"/>
    </source>
</evidence>
<name>A0A401V4Z5_9CELL</name>
<evidence type="ECO:0000313" key="1">
    <source>
        <dbReference type="EMBL" id="GCD21946.1"/>
    </source>
</evidence>
<dbReference type="EMBL" id="BHYL01000384">
    <property type="protein sequence ID" value="GCD21946.1"/>
    <property type="molecule type" value="Genomic_DNA"/>
</dbReference>
<dbReference type="OrthoDB" id="7615426at2"/>
<organism evidence="1 2">
    <name type="scientific">Cellulomonas algicola</name>
    <dbReference type="NCBI Taxonomy" id="2071633"/>
    <lineage>
        <taxon>Bacteria</taxon>
        <taxon>Bacillati</taxon>
        <taxon>Actinomycetota</taxon>
        <taxon>Actinomycetes</taxon>
        <taxon>Micrococcales</taxon>
        <taxon>Cellulomonadaceae</taxon>
        <taxon>Cellulomonas</taxon>
    </lineage>
</organism>
<comment type="caution">
    <text evidence="1">The sequence shown here is derived from an EMBL/GenBank/DDBJ whole genome shotgun (WGS) entry which is preliminary data.</text>
</comment>
<keyword evidence="2" id="KW-1185">Reference proteome</keyword>
<evidence type="ECO:0008006" key="3">
    <source>
        <dbReference type="Google" id="ProtNLM"/>
    </source>
</evidence>
<accession>A0A401V4Z5</accession>
<dbReference type="PANTHER" id="PTHR43179">
    <property type="entry name" value="RHAMNOSYLTRANSFERASE WBBL"/>
    <property type="match status" value="1"/>
</dbReference>
<dbReference type="Proteomes" id="UP000288246">
    <property type="component" value="Unassembled WGS sequence"/>
</dbReference>
<dbReference type="PANTHER" id="PTHR43179:SF7">
    <property type="entry name" value="RHAMNOSYLTRANSFERASE WBBL"/>
    <property type="match status" value="1"/>
</dbReference>
<dbReference type="Gene3D" id="3.90.550.10">
    <property type="entry name" value="Spore Coat Polysaccharide Biosynthesis Protein SpsA, Chain A"/>
    <property type="match status" value="2"/>
</dbReference>
<dbReference type="AlphaFoldDB" id="A0A401V4Z5"/>
<reference evidence="1 2" key="1">
    <citation type="submission" date="2018-11" db="EMBL/GenBank/DDBJ databases">
        <title>Draft genome sequence of Cellulomonas takizawaensis strain TKZ-21.</title>
        <authorList>
            <person name="Yamamura H."/>
            <person name="Hayashi T."/>
            <person name="Hamada M."/>
            <person name="Serisawa Y."/>
            <person name="Matsuyama K."/>
            <person name="Nakagawa Y."/>
            <person name="Otoguro M."/>
            <person name="Yanagida F."/>
            <person name="Hayakawa M."/>
        </authorList>
    </citation>
    <scope>NUCLEOTIDE SEQUENCE [LARGE SCALE GENOMIC DNA]</scope>
    <source>
        <strain evidence="1 2">TKZ-21</strain>
    </source>
</reference>
<dbReference type="Pfam" id="PF13641">
    <property type="entry name" value="Glyco_tranf_2_3"/>
    <property type="match status" value="1"/>
</dbReference>
<gene>
    <name evidence="1" type="ORF">CTKZ_35080</name>
</gene>
<protein>
    <recommendedName>
        <fullName evidence="3">Glycosyltransferase 2-like domain-containing protein</fullName>
    </recommendedName>
</protein>